<keyword evidence="2" id="KW-1185">Reference proteome</keyword>
<reference evidence="1 2" key="1">
    <citation type="journal article" date="2010" name="Science">
        <title>Genomic comparison of the ants Camponotus floridanus and Harpegnathos saltator.</title>
        <authorList>
            <person name="Bonasio R."/>
            <person name="Zhang G."/>
            <person name="Ye C."/>
            <person name="Mutti N.S."/>
            <person name="Fang X."/>
            <person name="Qin N."/>
            <person name="Donahue G."/>
            <person name="Yang P."/>
            <person name="Li Q."/>
            <person name="Li C."/>
            <person name="Zhang P."/>
            <person name="Huang Z."/>
            <person name="Berger S.L."/>
            <person name="Reinberg D."/>
            <person name="Wang J."/>
            <person name="Liebig J."/>
        </authorList>
    </citation>
    <scope>NUCLEOTIDE SEQUENCE [LARGE SCALE GENOMIC DNA]</scope>
    <source>
        <strain evidence="1 2">R22 G/1</strain>
    </source>
</reference>
<dbReference type="Gene3D" id="3.30.420.10">
    <property type="entry name" value="Ribonuclease H-like superfamily/Ribonuclease H"/>
    <property type="match status" value="1"/>
</dbReference>
<dbReference type="GO" id="GO:0003676">
    <property type="term" value="F:nucleic acid binding"/>
    <property type="evidence" value="ECO:0007669"/>
    <property type="project" value="InterPro"/>
</dbReference>
<accession>E2BZG5</accession>
<protein>
    <recommendedName>
        <fullName evidence="3">Histone-lysine N-methyltransferase SETMAR</fullName>
    </recommendedName>
</protein>
<organism evidence="2">
    <name type="scientific">Harpegnathos saltator</name>
    <name type="common">Jerdon's jumping ant</name>
    <dbReference type="NCBI Taxonomy" id="610380"/>
    <lineage>
        <taxon>Eukaryota</taxon>
        <taxon>Metazoa</taxon>
        <taxon>Ecdysozoa</taxon>
        <taxon>Arthropoda</taxon>
        <taxon>Hexapoda</taxon>
        <taxon>Insecta</taxon>
        <taxon>Pterygota</taxon>
        <taxon>Neoptera</taxon>
        <taxon>Endopterygota</taxon>
        <taxon>Hymenoptera</taxon>
        <taxon>Apocrita</taxon>
        <taxon>Aculeata</taxon>
        <taxon>Formicoidea</taxon>
        <taxon>Formicidae</taxon>
        <taxon>Ponerinae</taxon>
        <taxon>Ponerini</taxon>
        <taxon>Harpegnathos</taxon>
    </lineage>
</organism>
<evidence type="ECO:0000313" key="1">
    <source>
        <dbReference type="EMBL" id="EFN78918.1"/>
    </source>
</evidence>
<dbReference type="InterPro" id="IPR036397">
    <property type="entry name" value="RNaseH_sf"/>
</dbReference>
<name>E2BZG5_HARSA</name>
<feature type="non-terminal residue" evidence="1">
    <location>
        <position position="1"/>
    </location>
</feature>
<proteinExistence type="predicted"/>
<gene>
    <name evidence="1" type="ORF">EAI_12047</name>
</gene>
<evidence type="ECO:0008006" key="3">
    <source>
        <dbReference type="Google" id="ProtNLM"/>
    </source>
</evidence>
<dbReference type="InParanoid" id="E2BZG5"/>
<sequence length="50" mass="6125">THYFYDKRHHNNVLQYLAYSSDITPTDYHLFRSMQHALSDTYFKSVNEIR</sequence>
<evidence type="ECO:0000313" key="2">
    <source>
        <dbReference type="Proteomes" id="UP000008237"/>
    </source>
</evidence>
<dbReference type="AlphaFoldDB" id="E2BZG5"/>
<dbReference type="Proteomes" id="UP000008237">
    <property type="component" value="Unassembled WGS sequence"/>
</dbReference>
<feature type="non-terminal residue" evidence="1">
    <location>
        <position position="50"/>
    </location>
</feature>
<dbReference type="EMBL" id="GL451624">
    <property type="protein sequence ID" value="EFN78918.1"/>
    <property type="molecule type" value="Genomic_DNA"/>
</dbReference>